<dbReference type="HOGENOM" id="CLU_2441010_0_0_1"/>
<dbReference type="AlphaFoldDB" id="A0A067SA93"/>
<dbReference type="EMBL" id="KL142412">
    <property type="protein sequence ID" value="KDR67776.1"/>
    <property type="molecule type" value="Genomic_DNA"/>
</dbReference>
<proteinExistence type="predicted"/>
<sequence>MGTPASLGLWTPLMMKYCAGCGVPIQRITPRGGAIGGQRVAHSNSNGSAKNLTPSGIDICRNGPRLPSPFLWSSAQNVLVQAFYGSAVSF</sequence>
<dbReference type="Proteomes" id="UP000027222">
    <property type="component" value="Unassembled WGS sequence"/>
</dbReference>
<name>A0A067SA93_GALM3</name>
<protein>
    <submittedName>
        <fullName evidence="1">Uncharacterized protein</fullName>
    </submittedName>
</protein>
<evidence type="ECO:0000313" key="2">
    <source>
        <dbReference type="Proteomes" id="UP000027222"/>
    </source>
</evidence>
<accession>A0A067SA93</accession>
<gene>
    <name evidence="1" type="ORF">GALMADRAFT_272884</name>
</gene>
<organism evidence="1 2">
    <name type="scientific">Galerina marginata (strain CBS 339.88)</name>
    <dbReference type="NCBI Taxonomy" id="685588"/>
    <lineage>
        <taxon>Eukaryota</taxon>
        <taxon>Fungi</taxon>
        <taxon>Dikarya</taxon>
        <taxon>Basidiomycota</taxon>
        <taxon>Agaricomycotina</taxon>
        <taxon>Agaricomycetes</taxon>
        <taxon>Agaricomycetidae</taxon>
        <taxon>Agaricales</taxon>
        <taxon>Agaricineae</taxon>
        <taxon>Strophariaceae</taxon>
        <taxon>Galerina</taxon>
    </lineage>
</organism>
<keyword evidence="2" id="KW-1185">Reference proteome</keyword>
<evidence type="ECO:0000313" key="1">
    <source>
        <dbReference type="EMBL" id="KDR67776.1"/>
    </source>
</evidence>
<reference evidence="2" key="1">
    <citation type="journal article" date="2014" name="Proc. Natl. Acad. Sci. U.S.A.">
        <title>Extensive sampling of basidiomycete genomes demonstrates inadequacy of the white-rot/brown-rot paradigm for wood decay fungi.</title>
        <authorList>
            <person name="Riley R."/>
            <person name="Salamov A.A."/>
            <person name="Brown D.W."/>
            <person name="Nagy L.G."/>
            <person name="Floudas D."/>
            <person name="Held B.W."/>
            <person name="Levasseur A."/>
            <person name="Lombard V."/>
            <person name="Morin E."/>
            <person name="Otillar R."/>
            <person name="Lindquist E.A."/>
            <person name="Sun H."/>
            <person name="LaButti K.M."/>
            <person name="Schmutz J."/>
            <person name="Jabbour D."/>
            <person name="Luo H."/>
            <person name="Baker S.E."/>
            <person name="Pisabarro A.G."/>
            <person name="Walton J.D."/>
            <person name="Blanchette R.A."/>
            <person name="Henrissat B."/>
            <person name="Martin F."/>
            <person name="Cullen D."/>
            <person name="Hibbett D.S."/>
            <person name="Grigoriev I.V."/>
        </authorList>
    </citation>
    <scope>NUCLEOTIDE SEQUENCE [LARGE SCALE GENOMIC DNA]</scope>
    <source>
        <strain evidence="2">CBS 339.88</strain>
    </source>
</reference>